<dbReference type="PATRIC" id="fig|1246626.3.peg.178"/>
<sequence>MADYIKEIRALIGQRPFILVGATILVYNRAGEILLQHRKDTGEWGLPGGVMELGECFEETAERELLEETGLQAKAFTLVDVVSGKDYYFQYPNGDETYNVSAVYRAEEVYGVLGGSDGESLALAYFSKEALPAKMDSRAALILKKLLN</sequence>
<dbReference type="InterPro" id="IPR015797">
    <property type="entry name" value="NUDIX_hydrolase-like_dom_sf"/>
</dbReference>
<organism evidence="5 6">
    <name type="scientific">Shouchella lehensis G1</name>
    <dbReference type="NCBI Taxonomy" id="1246626"/>
    <lineage>
        <taxon>Bacteria</taxon>
        <taxon>Bacillati</taxon>
        <taxon>Bacillota</taxon>
        <taxon>Bacilli</taxon>
        <taxon>Bacillales</taxon>
        <taxon>Bacillaceae</taxon>
        <taxon>Shouchella</taxon>
    </lineage>
</organism>
<dbReference type="RefSeq" id="WP_038476094.1">
    <property type="nucleotide sequence ID" value="NZ_CP003923.1"/>
</dbReference>
<dbReference type="HOGENOM" id="CLU_037162_7_0_9"/>
<evidence type="ECO:0000256" key="1">
    <source>
        <dbReference type="ARBA" id="ARBA00001946"/>
    </source>
</evidence>
<dbReference type="KEGG" id="ble:BleG1_0196"/>
<dbReference type="InterPro" id="IPR020476">
    <property type="entry name" value="Nudix_hydrolase"/>
</dbReference>
<dbReference type="EMBL" id="CP003923">
    <property type="protein sequence ID" value="AIC92804.1"/>
    <property type="molecule type" value="Genomic_DNA"/>
</dbReference>
<name>A0A060LYB9_9BACI</name>
<dbReference type="STRING" id="1246626.BleG1_0196"/>
<feature type="domain" description="Nudix hydrolase" evidence="4">
    <location>
        <begin position="17"/>
        <end position="148"/>
    </location>
</feature>
<dbReference type="AlphaFoldDB" id="A0A060LYB9"/>
<gene>
    <name evidence="5" type="ORF">BleG1_0196</name>
</gene>
<proteinExistence type="inferred from homology"/>
<accession>A0A060LYB9</accession>
<dbReference type="PRINTS" id="PR00502">
    <property type="entry name" value="NUDIXFAMILY"/>
</dbReference>
<evidence type="ECO:0000259" key="4">
    <source>
        <dbReference type="PROSITE" id="PS51462"/>
    </source>
</evidence>
<dbReference type="eggNOG" id="COG1051">
    <property type="taxonomic scope" value="Bacteria"/>
</dbReference>
<dbReference type="SUPFAM" id="SSF55811">
    <property type="entry name" value="Nudix"/>
    <property type="match status" value="1"/>
</dbReference>
<keyword evidence="6" id="KW-1185">Reference proteome</keyword>
<evidence type="ECO:0000313" key="5">
    <source>
        <dbReference type="EMBL" id="AIC92804.1"/>
    </source>
</evidence>
<dbReference type="InterPro" id="IPR000086">
    <property type="entry name" value="NUDIX_hydrolase_dom"/>
</dbReference>
<dbReference type="GO" id="GO:0016787">
    <property type="term" value="F:hydrolase activity"/>
    <property type="evidence" value="ECO:0007669"/>
    <property type="project" value="UniProtKB-KW"/>
</dbReference>
<dbReference type="PROSITE" id="PS00893">
    <property type="entry name" value="NUDIX_BOX"/>
    <property type="match status" value="1"/>
</dbReference>
<dbReference type="InterPro" id="IPR020084">
    <property type="entry name" value="NUDIX_hydrolase_CS"/>
</dbReference>
<dbReference type="Pfam" id="PF00293">
    <property type="entry name" value="NUDIX"/>
    <property type="match status" value="1"/>
</dbReference>
<keyword evidence="2 3" id="KW-0378">Hydrolase</keyword>
<dbReference type="CDD" id="cd04677">
    <property type="entry name" value="NUDIX_Hydrolase"/>
    <property type="match status" value="1"/>
</dbReference>
<reference evidence="5 6" key="1">
    <citation type="journal article" date="2014" name="Gene">
        <title>A comparative genomic analysis of the alkalitolerant soil bacterium Bacillus lehensis G1.</title>
        <authorList>
            <person name="Noor Y.M."/>
            <person name="Samsulrizal N.H."/>
            <person name="Jema'on N.A."/>
            <person name="Low K.O."/>
            <person name="Ramli A.N."/>
            <person name="Alias N.I."/>
            <person name="Damis S.I."/>
            <person name="Fuzi S.F."/>
            <person name="Isa M.N."/>
            <person name="Murad A.M."/>
            <person name="Raih M.F."/>
            <person name="Bakar F.D."/>
            <person name="Najimudin N."/>
            <person name="Mahadi N.M."/>
            <person name="Illias R.M."/>
        </authorList>
    </citation>
    <scope>NUCLEOTIDE SEQUENCE [LARGE SCALE GENOMIC DNA]</scope>
    <source>
        <strain evidence="5 6">G1</strain>
    </source>
</reference>
<dbReference type="Gene3D" id="3.90.79.10">
    <property type="entry name" value="Nucleoside Triphosphate Pyrophosphohydrolase"/>
    <property type="match status" value="1"/>
</dbReference>
<dbReference type="PANTHER" id="PTHR43046">
    <property type="entry name" value="GDP-MANNOSE MANNOSYL HYDROLASE"/>
    <property type="match status" value="1"/>
</dbReference>
<comment type="similarity">
    <text evidence="3">Belongs to the Nudix hydrolase family.</text>
</comment>
<dbReference type="OrthoDB" id="9787476at2"/>
<evidence type="ECO:0000313" key="6">
    <source>
        <dbReference type="Proteomes" id="UP000027142"/>
    </source>
</evidence>
<dbReference type="Proteomes" id="UP000027142">
    <property type="component" value="Chromosome"/>
</dbReference>
<dbReference type="PANTHER" id="PTHR43046:SF2">
    <property type="entry name" value="8-OXO-DGTP DIPHOSPHATASE-RELATED"/>
    <property type="match status" value="1"/>
</dbReference>
<evidence type="ECO:0000256" key="3">
    <source>
        <dbReference type="RuleBase" id="RU003476"/>
    </source>
</evidence>
<comment type="cofactor">
    <cofactor evidence="1">
        <name>Mg(2+)</name>
        <dbReference type="ChEBI" id="CHEBI:18420"/>
    </cofactor>
</comment>
<evidence type="ECO:0000256" key="2">
    <source>
        <dbReference type="ARBA" id="ARBA00022801"/>
    </source>
</evidence>
<protein>
    <submittedName>
        <fullName evidence="5">NUDIX hydrolase</fullName>
    </submittedName>
</protein>
<dbReference type="PROSITE" id="PS51462">
    <property type="entry name" value="NUDIX"/>
    <property type="match status" value="1"/>
</dbReference>